<dbReference type="STRING" id="1314751.GCA_001591425_00340"/>
<dbReference type="SUPFAM" id="SSF47413">
    <property type="entry name" value="lambda repressor-like DNA-binding domains"/>
    <property type="match status" value="1"/>
</dbReference>
<dbReference type="KEGG" id="bcoh:BC6307_07150"/>
<sequence>MENLDKKLLGKLIRLRRMEMDITTDEFAFKIGIDSNTLNRIERGVHLPESNTLYKINQNTGISIDRLFNEHSKLANENKGD</sequence>
<proteinExistence type="predicted"/>
<dbReference type="AlphaFoldDB" id="A0A223KNP2"/>
<evidence type="ECO:0000313" key="3">
    <source>
        <dbReference type="Proteomes" id="UP000215224"/>
    </source>
</evidence>
<dbReference type="Proteomes" id="UP000215224">
    <property type="component" value="Chromosome"/>
</dbReference>
<organism evidence="2 3">
    <name type="scientific">Sutcliffiella cohnii</name>
    <dbReference type="NCBI Taxonomy" id="33932"/>
    <lineage>
        <taxon>Bacteria</taxon>
        <taxon>Bacillati</taxon>
        <taxon>Bacillota</taxon>
        <taxon>Bacilli</taxon>
        <taxon>Bacillales</taxon>
        <taxon>Bacillaceae</taxon>
        <taxon>Sutcliffiella</taxon>
    </lineage>
</organism>
<dbReference type="RefSeq" id="WP_066411232.1">
    <property type="nucleotide sequence ID" value="NZ_CP018866.1"/>
</dbReference>
<dbReference type="InterPro" id="IPR010982">
    <property type="entry name" value="Lambda_DNA-bd_dom_sf"/>
</dbReference>
<reference evidence="2 3" key="1">
    <citation type="submission" date="2016-12" db="EMBL/GenBank/DDBJ databases">
        <title>The whole genome sequencing and assembly of Bacillus cohnii DSM 6307T strain.</title>
        <authorList>
            <person name="Lee Y.-J."/>
            <person name="Yi H."/>
            <person name="Bahn Y.-S."/>
            <person name="Kim J.F."/>
            <person name="Lee D.-W."/>
        </authorList>
    </citation>
    <scope>NUCLEOTIDE SEQUENCE [LARGE SCALE GENOMIC DNA]</scope>
    <source>
        <strain evidence="2 3">DSM 6307</strain>
    </source>
</reference>
<protein>
    <recommendedName>
        <fullName evidence="1">HTH cro/C1-type domain-containing protein</fullName>
    </recommendedName>
</protein>
<dbReference type="CDD" id="cd00093">
    <property type="entry name" value="HTH_XRE"/>
    <property type="match status" value="1"/>
</dbReference>
<dbReference type="PROSITE" id="PS50943">
    <property type="entry name" value="HTH_CROC1"/>
    <property type="match status" value="1"/>
</dbReference>
<accession>A0A223KNP2</accession>
<evidence type="ECO:0000259" key="1">
    <source>
        <dbReference type="PROSITE" id="PS50943"/>
    </source>
</evidence>
<dbReference type="GO" id="GO:0003677">
    <property type="term" value="F:DNA binding"/>
    <property type="evidence" value="ECO:0007669"/>
    <property type="project" value="InterPro"/>
</dbReference>
<dbReference type="Pfam" id="PF01381">
    <property type="entry name" value="HTH_3"/>
    <property type="match status" value="1"/>
</dbReference>
<name>A0A223KNP2_9BACI</name>
<dbReference type="InterPro" id="IPR001387">
    <property type="entry name" value="Cro/C1-type_HTH"/>
</dbReference>
<feature type="domain" description="HTH cro/C1-type" evidence="1">
    <location>
        <begin position="13"/>
        <end position="67"/>
    </location>
</feature>
<dbReference type="EMBL" id="CP018866">
    <property type="protein sequence ID" value="AST91069.1"/>
    <property type="molecule type" value="Genomic_DNA"/>
</dbReference>
<gene>
    <name evidence="2" type="ORF">BC6307_07150</name>
</gene>
<keyword evidence="3" id="KW-1185">Reference proteome</keyword>
<evidence type="ECO:0000313" key="2">
    <source>
        <dbReference type="EMBL" id="AST91069.1"/>
    </source>
</evidence>
<dbReference type="SMART" id="SM00530">
    <property type="entry name" value="HTH_XRE"/>
    <property type="match status" value="1"/>
</dbReference>
<dbReference type="Gene3D" id="1.10.260.40">
    <property type="entry name" value="lambda repressor-like DNA-binding domains"/>
    <property type="match status" value="1"/>
</dbReference>